<name>A0A1H8QWC6_9BACL</name>
<proteinExistence type="inferred from homology"/>
<evidence type="ECO:0000313" key="11">
    <source>
        <dbReference type="Proteomes" id="UP000198809"/>
    </source>
</evidence>
<dbReference type="PANTHER" id="PTHR30524">
    <property type="entry name" value="MANNITOL-1-PHOSPHATE 5-DEHYDROGENASE"/>
    <property type="match status" value="1"/>
</dbReference>
<keyword evidence="4 7" id="KW-0560">Oxidoreductase</keyword>
<evidence type="ECO:0000256" key="3">
    <source>
        <dbReference type="ARBA" id="ARBA00016219"/>
    </source>
</evidence>
<dbReference type="SUPFAM" id="SSF51735">
    <property type="entry name" value="NAD(P)-binding Rossmann-fold domains"/>
    <property type="match status" value="1"/>
</dbReference>
<reference evidence="10 11" key="1">
    <citation type="submission" date="2016-10" db="EMBL/GenBank/DDBJ databases">
        <authorList>
            <person name="de Groot N.N."/>
        </authorList>
    </citation>
    <scope>NUCLEOTIDE SEQUENCE [LARGE SCALE GENOMIC DNA]</scope>
    <source>
        <strain evidence="10 11">CGMCC 1.10238</strain>
    </source>
</reference>
<dbReference type="HAMAP" id="MF_00196">
    <property type="entry name" value="Mannitol_dehydrog"/>
    <property type="match status" value="1"/>
</dbReference>
<evidence type="ECO:0000259" key="8">
    <source>
        <dbReference type="Pfam" id="PF01232"/>
    </source>
</evidence>
<dbReference type="STRING" id="1333845.SAMN04487895_10932"/>
<dbReference type="GO" id="GO:0019592">
    <property type="term" value="P:mannitol catabolic process"/>
    <property type="evidence" value="ECO:0007669"/>
    <property type="project" value="TreeGrafter"/>
</dbReference>
<dbReference type="InterPro" id="IPR013118">
    <property type="entry name" value="Mannitol_DH_C"/>
</dbReference>
<organism evidence="10 11">
    <name type="scientific">Paenibacillus sophorae</name>
    <dbReference type="NCBI Taxonomy" id="1333845"/>
    <lineage>
        <taxon>Bacteria</taxon>
        <taxon>Bacillati</taxon>
        <taxon>Bacillota</taxon>
        <taxon>Bacilli</taxon>
        <taxon>Bacillales</taxon>
        <taxon>Paenibacillaceae</taxon>
        <taxon>Paenibacillus</taxon>
    </lineage>
</organism>
<dbReference type="InterPro" id="IPR023027">
    <property type="entry name" value="Mannitol_DH_CS"/>
</dbReference>
<feature type="binding site" evidence="7">
    <location>
        <begin position="29"/>
        <end position="40"/>
    </location>
    <ligand>
        <name>NAD(+)</name>
        <dbReference type="ChEBI" id="CHEBI:57540"/>
    </ligand>
</feature>
<dbReference type="EC" id="1.1.1.17" evidence="2 7"/>
<evidence type="ECO:0000259" key="9">
    <source>
        <dbReference type="Pfam" id="PF08125"/>
    </source>
</evidence>
<dbReference type="NCBIfam" id="NF002652">
    <property type="entry name" value="PRK02318.2-5"/>
    <property type="match status" value="1"/>
</dbReference>
<comment type="catalytic activity">
    <reaction evidence="6 7">
        <text>D-mannitol 1-phosphate + NAD(+) = beta-D-fructose 6-phosphate + NADH + H(+)</text>
        <dbReference type="Rhea" id="RHEA:19661"/>
        <dbReference type="ChEBI" id="CHEBI:15378"/>
        <dbReference type="ChEBI" id="CHEBI:57540"/>
        <dbReference type="ChEBI" id="CHEBI:57634"/>
        <dbReference type="ChEBI" id="CHEBI:57945"/>
        <dbReference type="ChEBI" id="CHEBI:61381"/>
        <dbReference type="EC" id="1.1.1.17"/>
    </reaction>
</comment>
<dbReference type="InterPro" id="IPR036291">
    <property type="entry name" value="NAD(P)-bd_dom_sf"/>
</dbReference>
<dbReference type="GO" id="GO:0005829">
    <property type="term" value="C:cytosol"/>
    <property type="evidence" value="ECO:0007669"/>
    <property type="project" value="TreeGrafter"/>
</dbReference>
<dbReference type="Pfam" id="PF01232">
    <property type="entry name" value="Mannitol_dh"/>
    <property type="match status" value="1"/>
</dbReference>
<dbReference type="PROSITE" id="PS00974">
    <property type="entry name" value="MANNITOL_DHGENASE"/>
    <property type="match status" value="1"/>
</dbReference>
<dbReference type="InterPro" id="IPR023028">
    <property type="entry name" value="Mannitol_1_phos_5_DH"/>
</dbReference>
<gene>
    <name evidence="7" type="primary">mtlD</name>
    <name evidence="10" type="ORF">SAMN04487895_10932</name>
</gene>
<dbReference type="GO" id="GO:0008926">
    <property type="term" value="F:mannitol-1-phosphate 5-dehydrogenase activity"/>
    <property type="evidence" value="ECO:0007669"/>
    <property type="project" value="UniProtKB-UniRule"/>
</dbReference>
<keyword evidence="5 7" id="KW-0520">NAD</keyword>
<dbReference type="PRINTS" id="PR00084">
    <property type="entry name" value="MTLDHDRGNASE"/>
</dbReference>
<evidence type="ECO:0000256" key="5">
    <source>
        <dbReference type="ARBA" id="ARBA00023027"/>
    </source>
</evidence>
<feature type="domain" description="Mannitol dehydrogenase N-terminal" evidence="8">
    <location>
        <begin position="28"/>
        <end position="215"/>
    </location>
</feature>
<dbReference type="AlphaFoldDB" id="A0A1H8QWC6"/>
<comment type="similarity">
    <text evidence="1 7">Belongs to the mannitol dehydrogenase family.</text>
</comment>
<sequence>MYILNSDFHISCSSQQYIKLTKGDAIVKAVHFGAGNIGRGFIGPVLSRSGYNVCFVGRNKRKIAELQKRGQYPVTLANENRDKFIVDNVTAINLNDTEKVAEAIAGAELVTTAVGVSALKDIAGTIARGIELRLSRSRTPEPLHIIACENGIGGSQRLRKSVYRYLQPDMIKRAERSVAFPNTMVDRIVPVQKHADPLAVMVEPFSEWIVPRSGMIGDYNEIQGVRYVDSLDPYLERKLFTVNTGHCSAAYFGYLEGYTSLQEAMSDPGIRSRVYGVLQETGAMLVHLYGFDPAQHEKYIKKMMERFANRNFNDKVSRVARSPLRKLSPNERLVRPALKAHELGFETSHLVSAIASALLYENNDDPEAVSLQMAIRSSGIEKVVSDELGISAEHPLHSRIVEEYFDTCVKYQHKTGLGFETLTGSLSSSAVSDNP</sequence>
<evidence type="ECO:0000256" key="1">
    <source>
        <dbReference type="ARBA" id="ARBA00006541"/>
    </source>
</evidence>
<evidence type="ECO:0000256" key="7">
    <source>
        <dbReference type="HAMAP-Rule" id="MF_00196"/>
    </source>
</evidence>
<evidence type="ECO:0000256" key="2">
    <source>
        <dbReference type="ARBA" id="ARBA00012939"/>
    </source>
</evidence>
<protein>
    <recommendedName>
        <fullName evidence="3 7">Mannitol-1-phosphate 5-dehydrogenase</fullName>
        <ecNumber evidence="2 7">1.1.1.17</ecNumber>
    </recommendedName>
</protein>
<dbReference type="InterPro" id="IPR008927">
    <property type="entry name" value="6-PGluconate_DH-like_C_sf"/>
</dbReference>
<dbReference type="SUPFAM" id="SSF48179">
    <property type="entry name" value="6-phosphogluconate dehydrogenase C-terminal domain-like"/>
    <property type="match status" value="1"/>
</dbReference>
<accession>A0A1H8QWC6</accession>
<dbReference type="NCBIfam" id="NF002647">
    <property type="entry name" value="PRK02318.1-3"/>
    <property type="match status" value="1"/>
</dbReference>
<evidence type="ECO:0000256" key="6">
    <source>
        <dbReference type="ARBA" id="ARBA00048615"/>
    </source>
</evidence>
<evidence type="ECO:0000256" key="4">
    <source>
        <dbReference type="ARBA" id="ARBA00023002"/>
    </source>
</evidence>
<dbReference type="InterPro" id="IPR013131">
    <property type="entry name" value="Mannitol_DH_N"/>
</dbReference>
<evidence type="ECO:0000313" key="10">
    <source>
        <dbReference type="EMBL" id="SEO58502.1"/>
    </source>
</evidence>
<dbReference type="PANTHER" id="PTHR30524:SF0">
    <property type="entry name" value="ALTRONATE OXIDOREDUCTASE-RELATED"/>
    <property type="match status" value="1"/>
</dbReference>
<dbReference type="Gene3D" id="1.10.1040.10">
    <property type="entry name" value="N-(1-d-carboxylethyl)-l-norvaline Dehydrogenase, domain 2"/>
    <property type="match status" value="1"/>
</dbReference>
<dbReference type="EMBL" id="FODH01000009">
    <property type="protein sequence ID" value="SEO58502.1"/>
    <property type="molecule type" value="Genomic_DNA"/>
</dbReference>
<dbReference type="Gene3D" id="3.40.50.720">
    <property type="entry name" value="NAD(P)-binding Rossmann-like Domain"/>
    <property type="match status" value="1"/>
</dbReference>
<feature type="domain" description="Mannitol dehydrogenase C-terminal" evidence="9">
    <location>
        <begin position="231"/>
        <end position="372"/>
    </location>
</feature>
<dbReference type="NCBIfam" id="NF002646">
    <property type="entry name" value="PRK02318.1-2"/>
    <property type="match status" value="1"/>
</dbReference>
<dbReference type="InterPro" id="IPR013328">
    <property type="entry name" value="6PGD_dom2"/>
</dbReference>
<dbReference type="Proteomes" id="UP000198809">
    <property type="component" value="Unassembled WGS sequence"/>
</dbReference>
<dbReference type="Pfam" id="PF08125">
    <property type="entry name" value="Mannitol_dh_C"/>
    <property type="match status" value="1"/>
</dbReference>
<dbReference type="InterPro" id="IPR000669">
    <property type="entry name" value="Mannitol_DH"/>
</dbReference>